<dbReference type="PANTHER" id="PTHR43563">
    <property type="entry name" value="AMINE OXIDASE"/>
    <property type="match status" value="1"/>
</dbReference>
<organism evidence="3 4">
    <name type="scientific">Achromobacter xylosoxidans (strain A8)</name>
    <dbReference type="NCBI Taxonomy" id="762376"/>
    <lineage>
        <taxon>Bacteria</taxon>
        <taxon>Pseudomonadati</taxon>
        <taxon>Pseudomonadota</taxon>
        <taxon>Betaproteobacteria</taxon>
        <taxon>Burkholderiales</taxon>
        <taxon>Alcaligenaceae</taxon>
        <taxon>Achromobacter</taxon>
    </lineage>
</organism>
<dbReference type="Pfam" id="PF13450">
    <property type="entry name" value="NAD_binding_8"/>
    <property type="match status" value="1"/>
</dbReference>
<dbReference type="EMBL" id="CP002287">
    <property type="protein sequence ID" value="ADP16983.1"/>
    <property type="molecule type" value="Genomic_DNA"/>
</dbReference>
<feature type="domain" description="Amine oxidase" evidence="2">
    <location>
        <begin position="104"/>
        <end position="342"/>
    </location>
</feature>
<evidence type="ECO:0000313" key="3">
    <source>
        <dbReference type="EMBL" id="ADP16983.1"/>
    </source>
</evidence>
<dbReference type="HOGENOM" id="CLU_004498_0_2_4"/>
<dbReference type="RefSeq" id="WP_013394297.1">
    <property type="nucleotide sequence ID" value="NC_014640.1"/>
</dbReference>
<dbReference type="InterPro" id="IPR002937">
    <property type="entry name" value="Amino_oxidase"/>
</dbReference>
<reference evidence="3 4" key="1">
    <citation type="journal article" date="2011" name="J. Bacteriol.">
        <title>Complete genome sequence of the haloaromatic acid-degrading bacterium Achromobacter xylosoxidans A8.</title>
        <authorList>
            <person name="Strnad H."/>
            <person name="Ridl J."/>
            <person name="Paces J."/>
            <person name="Kolar M."/>
            <person name="Vlcek C."/>
            <person name="Paces V."/>
        </authorList>
    </citation>
    <scope>NUCLEOTIDE SEQUENCE [LARGE SCALE GENOMIC DNA]</scope>
    <source>
        <strain evidence="3 4">A8</strain>
    </source>
</reference>
<dbReference type="AlphaFoldDB" id="E3HMA5"/>
<dbReference type="PATRIC" id="fig|762376.5.peg.3686"/>
<evidence type="ECO:0000313" key="4">
    <source>
        <dbReference type="Proteomes" id="UP000006876"/>
    </source>
</evidence>
<dbReference type="SUPFAM" id="SSF54373">
    <property type="entry name" value="FAD-linked reductases, C-terminal domain"/>
    <property type="match status" value="1"/>
</dbReference>
<dbReference type="GO" id="GO:0016491">
    <property type="term" value="F:oxidoreductase activity"/>
    <property type="evidence" value="ECO:0007669"/>
    <property type="project" value="InterPro"/>
</dbReference>
<evidence type="ECO:0000259" key="2">
    <source>
        <dbReference type="Pfam" id="PF01593"/>
    </source>
</evidence>
<dbReference type="Gene3D" id="3.50.50.60">
    <property type="entry name" value="FAD/NAD(P)-binding domain"/>
    <property type="match status" value="2"/>
</dbReference>
<dbReference type="eggNOG" id="COG1231">
    <property type="taxonomic scope" value="Bacteria"/>
</dbReference>
<protein>
    <submittedName>
        <fullName evidence="3">Amine oxidase</fullName>
    </submittedName>
</protein>
<accession>E3HMA5</accession>
<sequence length="368" mass="39072">MTIQADTVIIGAGLSGLYAAFLLERHGADYLLLEGRDRPGGRILGAGSYDLGPTWFWPAIQPELDAIVRDLSLPVIPQYEAGALTVERSGPPARMPGYPSYPASMRLAAGMSSLAEALRARLDPARIKLGHTVTRLHATSHAVDVHAHDREGRTHVVRASRVLLAVPPRLAHARIAFDPPLPAAWAAQWRDTPTWMAPHAKYLAVYGAAFWREQGLSGAARSARGPLAEVHDASTDQGPALFGFLGVPAAARRSAGQDELMAHCRAQLARLFGPEALTPVQEHFKDWAQDPLTATPADGIDNSAHAAAPGMTVDAGPWQDRLTGIASEWSGAFPGYLAGAVDAAANGVRWLLRGSASASPSTLPRDSA</sequence>
<dbReference type="PANTHER" id="PTHR43563:SF14">
    <property type="entry name" value="AMINE OXIDASE"/>
    <property type="match status" value="1"/>
</dbReference>
<comment type="similarity">
    <text evidence="1">Belongs to the flavin monoamine oxidase family.</text>
</comment>
<proteinExistence type="inferred from homology"/>
<dbReference type="OrthoDB" id="3972913at2"/>
<dbReference type="KEGG" id="axy:AXYL_03663"/>
<dbReference type="SUPFAM" id="SSF51905">
    <property type="entry name" value="FAD/NAD(P)-binding domain"/>
    <property type="match status" value="1"/>
</dbReference>
<dbReference type="InterPro" id="IPR050703">
    <property type="entry name" value="Flavin_MAO"/>
</dbReference>
<dbReference type="STRING" id="762376.AXYL_03663"/>
<gene>
    <name evidence="3" type="ordered locus">AXYL_03663</name>
</gene>
<dbReference type="InterPro" id="IPR036188">
    <property type="entry name" value="FAD/NAD-bd_sf"/>
</dbReference>
<name>E3HMA5_ACHXA</name>
<evidence type="ECO:0000256" key="1">
    <source>
        <dbReference type="ARBA" id="ARBA00005995"/>
    </source>
</evidence>
<dbReference type="Pfam" id="PF01593">
    <property type="entry name" value="Amino_oxidase"/>
    <property type="match status" value="1"/>
</dbReference>
<dbReference type="Proteomes" id="UP000006876">
    <property type="component" value="Chromosome"/>
</dbReference>